<feature type="domain" description="DUF6873" evidence="1">
    <location>
        <begin position="1"/>
        <end position="211"/>
    </location>
</feature>
<accession>I7LFS3</accession>
<organism evidence="2 3">
    <name type="scientific">Caloramator australicus RC3</name>
    <dbReference type="NCBI Taxonomy" id="857293"/>
    <lineage>
        <taxon>Bacteria</taxon>
        <taxon>Bacillati</taxon>
        <taxon>Bacillota</taxon>
        <taxon>Clostridia</taxon>
        <taxon>Eubacteriales</taxon>
        <taxon>Clostridiaceae</taxon>
        <taxon>Caloramator</taxon>
    </lineage>
</organism>
<dbReference type="Proteomes" id="UP000007652">
    <property type="component" value="Unassembled WGS sequence"/>
</dbReference>
<comment type="caution">
    <text evidence="2">The sequence shown here is derived from an EMBL/GenBank/DDBJ whole genome shotgun (WGS) entry which is preliminary data.</text>
</comment>
<evidence type="ECO:0000259" key="1">
    <source>
        <dbReference type="Pfam" id="PF21778"/>
    </source>
</evidence>
<gene>
    <name evidence="2" type="ORF">CAAU_0656</name>
</gene>
<dbReference type="STRING" id="857293.CAAU_0656"/>
<dbReference type="InterPro" id="IPR049238">
    <property type="entry name" value="DUF6873"/>
</dbReference>
<dbReference type="Pfam" id="PF21778">
    <property type="entry name" value="DUF6873"/>
    <property type="match status" value="1"/>
</dbReference>
<dbReference type="OrthoDB" id="1753686at2"/>
<name>I7LFS3_9CLOT</name>
<reference evidence="2 3" key="1">
    <citation type="journal article" date="2011" name="J. Bacteriol.">
        <title>Draft genome sequence of Caloramator australicus strain RC3T, a thermoanaerobe from the Great Artesian Basin of Australia.</title>
        <authorList>
            <person name="Ogg C.D."/>
            <person name="Patel B.K.C."/>
        </authorList>
    </citation>
    <scope>NUCLEOTIDE SEQUENCE [LARGE SCALE GENOMIC DNA]</scope>
    <source>
        <strain evidence="2 3">RC3</strain>
    </source>
</reference>
<evidence type="ECO:0000313" key="2">
    <source>
        <dbReference type="EMBL" id="CCJ32740.1"/>
    </source>
</evidence>
<keyword evidence="3" id="KW-1185">Reference proteome</keyword>
<evidence type="ECO:0000313" key="3">
    <source>
        <dbReference type="Proteomes" id="UP000007652"/>
    </source>
</evidence>
<sequence>MNIKIIKTERISTYDAISYHPDIMIHHLGEEKIIVAPNISEKVVYSLENEGFKIIPGKKEVKEKYPEDVYYNVARVGKFAICNIKYTDDILLEEFYKQGVKIIDVKQGYSKCSISIVNENTIITSDKGIYKKVTKEGINCLLIKSGHIVLEGLNFGFIGGATGLIAKDNLAFYGSLDYHPEGDSIKNFLSKYNIKWQYLYKGPLLDFGTIVPLKEYCIMG</sequence>
<dbReference type="AlphaFoldDB" id="I7LFS3"/>
<dbReference type="eggNOG" id="ENOG502ZBQJ">
    <property type="taxonomic scope" value="Bacteria"/>
</dbReference>
<protein>
    <recommendedName>
        <fullName evidence="1">DUF6873 domain-containing protein</fullName>
    </recommendedName>
</protein>
<dbReference type="EMBL" id="CAKP01000028">
    <property type="protein sequence ID" value="CCJ32740.1"/>
    <property type="molecule type" value="Genomic_DNA"/>
</dbReference>
<proteinExistence type="predicted"/>